<gene>
    <name evidence="2" type="ORF">ACFPT7_21315</name>
</gene>
<keyword evidence="1" id="KW-0732">Signal</keyword>
<accession>A0ABW1EKS8</accession>
<feature type="signal peptide" evidence="1">
    <location>
        <begin position="1"/>
        <end position="26"/>
    </location>
</feature>
<feature type="chain" id="PRO_5046792723" evidence="1">
    <location>
        <begin position="27"/>
        <end position="127"/>
    </location>
</feature>
<proteinExistence type="predicted"/>
<evidence type="ECO:0000256" key="1">
    <source>
        <dbReference type="SAM" id="SignalP"/>
    </source>
</evidence>
<name>A0ABW1EKS8_9BACT</name>
<dbReference type="RefSeq" id="WP_263332411.1">
    <property type="nucleotide sequence ID" value="NZ_JAGSYH010000001.1"/>
</dbReference>
<comment type="caution">
    <text evidence="2">The sequence shown here is derived from an EMBL/GenBank/DDBJ whole genome shotgun (WGS) entry which is preliminary data.</text>
</comment>
<organism evidence="2 3">
    <name type="scientific">Acidicapsa dinghuensis</name>
    <dbReference type="NCBI Taxonomy" id="2218256"/>
    <lineage>
        <taxon>Bacteria</taxon>
        <taxon>Pseudomonadati</taxon>
        <taxon>Acidobacteriota</taxon>
        <taxon>Terriglobia</taxon>
        <taxon>Terriglobales</taxon>
        <taxon>Acidobacteriaceae</taxon>
        <taxon>Acidicapsa</taxon>
    </lineage>
</organism>
<evidence type="ECO:0000313" key="3">
    <source>
        <dbReference type="Proteomes" id="UP001596091"/>
    </source>
</evidence>
<dbReference type="Proteomes" id="UP001596091">
    <property type="component" value="Unassembled WGS sequence"/>
</dbReference>
<protein>
    <submittedName>
        <fullName evidence="2">Uncharacterized protein</fullName>
    </submittedName>
</protein>
<evidence type="ECO:0000313" key="2">
    <source>
        <dbReference type="EMBL" id="MFC5864861.1"/>
    </source>
</evidence>
<keyword evidence="3" id="KW-1185">Reference proteome</keyword>
<reference evidence="3" key="1">
    <citation type="journal article" date="2019" name="Int. J. Syst. Evol. Microbiol.">
        <title>The Global Catalogue of Microorganisms (GCM) 10K type strain sequencing project: providing services to taxonomists for standard genome sequencing and annotation.</title>
        <authorList>
            <consortium name="The Broad Institute Genomics Platform"/>
            <consortium name="The Broad Institute Genome Sequencing Center for Infectious Disease"/>
            <person name="Wu L."/>
            <person name="Ma J."/>
        </authorList>
    </citation>
    <scope>NUCLEOTIDE SEQUENCE [LARGE SCALE GENOMIC DNA]</scope>
    <source>
        <strain evidence="3">JCM 4087</strain>
    </source>
</reference>
<dbReference type="EMBL" id="JBHSPH010000010">
    <property type="protein sequence ID" value="MFC5864861.1"/>
    <property type="molecule type" value="Genomic_DNA"/>
</dbReference>
<sequence length="127" mass="14274">MRTWKLLSAVPIAAVLMLAPARSVPAQVAVQIGPAPDCPYGYYEVPPYNCAPYGYYGPEWFSGGVFIGAGPWFHGARDFHGRVDHHLDYRHGYHGPLPQRGEHPADHHEAFRGHAMHDPHGHEYRPR</sequence>